<name>A0A366D465_9GAMM</name>
<evidence type="ECO:0000313" key="2">
    <source>
        <dbReference type="Proteomes" id="UP000252086"/>
    </source>
</evidence>
<reference evidence="1 2" key="1">
    <citation type="submission" date="2018-06" db="EMBL/GenBank/DDBJ databases">
        <title>Genomic Encyclopedia of Type Strains, Phase III (KMG-III): the genomes of soil and plant-associated and newly described type strains.</title>
        <authorList>
            <person name="Whitman W."/>
        </authorList>
    </citation>
    <scope>NUCLEOTIDE SEQUENCE [LARGE SCALE GENOMIC DNA]</scope>
    <source>
        <strain evidence="1 2">CECT 7732</strain>
    </source>
</reference>
<dbReference type="InterPro" id="IPR042184">
    <property type="entry name" value="YqeY/Aim41_N"/>
</dbReference>
<comment type="caution">
    <text evidence="1">The sequence shown here is derived from an EMBL/GenBank/DDBJ whole genome shotgun (WGS) entry which is preliminary data.</text>
</comment>
<dbReference type="InterPro" id="IPR023168">
    <property type="entry name" value="GatB_Yqey_C_2"/>
</dbReference>
<gene>
    <name evidence="1" type="ORF">DFP76_102241</name>
</gene>
<dbReference type="Gene3D" id="1.10.10.410">
    <property type="match status" value="1"/>
</dbReference>
<dbReference type="RefSeq" id="WP_113873474.1">
    <property type="nucleotide sequence ID" value="NZ_QNRF01000002.1"/>
</dbReference>
<dbReference type="GO" id="GO:0016884">
    <property type="term" value="F:carbon-nitrogen ligase activity, with glutamine as amido-N-donor"/>
    <property type="evidence" value="ECO:0007669"/>
    <property type="project" value="InterPro"/>
</dbReference>
<dbReference type="EMBL" id="QNRF01000002">
    <property type="protein sequence ID" value="RBO84841.1"/>
    <property type="molecule type" value="Genomic_DNA"/>
</dbReference>
<dbReference type="AlphaFoldDB" id="A0A366D465"/>
<dbReference type="Gene3D" id="1.10.1510.10">
    <property type="entry name" value="Uncharacterised protein YqeY/AIM41 PF09424, N-terminal domain"/>
    <property type="match status" value="1"/>
</dbReference>
<sequence>MSELKAHISDTLKTAMRAKEKHRVTVIRTILAECKRVEVDERIELDDARVIAILDKMNKQRKDSIQQFTDGGRDDLAQIEKDELAIISEFLPTQLTDEEIATIVKAAIEETGASSMQQMGAVMAIVKPQVQGRADMGQISKQVKAQLG</sequence>
<organism evidence="1 2">
    <name type="scientific">Marinomonas aquiplantarum</name>
    <dbReference type="NCBI Taxonomy" id="491951"/>
    <lineage>
        <taxon>Bacteria</taxon>
        <taxon>Pseudomonadati</taxon>
        <taxon>Pseudomonadota</taxon>
        <taxon>Gammaproteobacteria</taxon>
        <taxon>Oceanospirillales</taxon>
        <taxon>Oceanospirillaceae</taxon>
        <taxon>Marinomonas</taxon>
    </lineage>
</organism>
<dbReference type="InterPro" id="IPR019004">
    <property type="entry name" value="YqeY/Aim41"/>
</dbReference>
<evidence type="ECO:0000313" key="1">
    <source>
        <dbReference type="EMBL" id="RBO84841.1"/>
    </source>
</evidence>
<dbReference type="PANTHER" id="PTHR28055">
    <property type="entry name" value="ALTERED INHERITANCE OF MITOCHONDRIA PROTEIN 41, MITOCHONDRIAL"/>
    <property type="match status" value="1"/>
</dbReference>
<protein>
    <recommendedName>
        <fullName evidence="3">Glutamyl-tRNA amidotransferase</fullName>
    </recommendedName>
</protein>
<evidence type="ECO:0008006" key="3">
    <source>
        <dbReference type="Google" id="ProtNLM"/>
    </source>
</evidence>
<dbReference type="InterPro" id="IPR003789">
    <property type="entry name" value="Asn/Gln_tRNA_amidoTrase-B-like"/>
</dbReference>
<proteinExistence type="predicted"/>
<accession>A0A366D465</accession>
<dbReference type="OrthoDB" id="9788127at2"/>
<dbReference type="PANTHER" id="PTHR28055:SF1">
    <property type="entry name" value="ALTERED INHERITANCE OF MITOCHONDRIA PROTEIN 41, MITOCHONDRIAL"/>
    <property type="match status" value="1"/>
</dbReference>
<keyword evidence="2" id="KW-1185">Reference proteome</keyword>
<dbReference type="Pfam" id="PF09424">
    <property type="entry name" value="YqeY"/>
    <property type="match status" value="1"/>
</dbReference>
<dbReference type="SUPFAM" id="SSF89095">
    <property type="entry name" value="GatB/YqeY motif"/>
    <property type="match status" value="1"/>
</dbReference>
<dbReference type="Proteomes" id="UP000252086">
    <property type="component" value="Unassembled WGS sequence"/>
</dbReference>